<feature type="compositionally biased region" description="Pro residues" evidence="1">
    <location>
        <begin position="222"/>
        <end position="268"/>
    </location>
</feature>
<feature type="domain" description="SCP" evidence="2">
    <location>
        <begin position="298"/>
        <end position="412"/>
    </location>
</feature>
<accession>A0A1V2I9Z4</accession>
<feature type="domain" description="TerD" evidence="3">
    <location>
        <begin position="25"/>
        <end position="138"/>
    </location>
</feature>
<dbReference type="InterPro" id="IPR035940">
    <property type="entry name" value="CAP_sf"/>
</dbReference>
<evidence type="ECO:0000313" key="4">
    <source>
        <dbReference type="EMBL" id="ONH29750.1"/>
    </source>
</evidence>
<keyword evidence="5" id="KW-1185">Reference proteome</keyword>
<feature type="region of interest" description="Disordered" evidence="1">
    <location>
        <begin position="184"/>
        <end position="286"/>
    </location>
</feature>
<name>A0A1V2I9Z4_9ACTN</name>
<gene>
    <name evidence="4" type="ORF">BL253_15975</name>
</gene>
<dbReference type="EMBL" id="MOMC01000031">
    <property type="protein sequence ID" value="ONH29750.1"/>
    <property type="molecule type" value="Genomic_DNA"/>
</dbReference>
<organism evidence="4 5">
    <name type="scientific">Pseudofrankia asymbiotica</name>
    <dbReference type="NCBI Taxonomy" id="1834516"/>
    <lineage>
        <taxon>Bacteria</taxon>
        <taxon>Bacillati</taxon>
        <taxon>Actinomycetota</taxon>
        <taxon>Actinomycetes</taxon>
        <taxon>Frankiales</taxon>
        <taxon>Frankiaceae</taxon>
        <taxon>Pseudofrankia</taxon>
    </lineage>
</organism>
<reference evidence="5" key="1">
    <citation type="submission" date="2016-10" db="EMBL/GenBank/DDBJ databases">
        <title>Frankia sp. NRRL B-16386 Genome sequencing.</title>
        <authorList>
            <person name="Ghodhbane-Gtari F."/>
            <person name="Swanson E."/>
            <person name="Gueddou A."/>
            <person name="Hezbri K."/>
            <person name="Ktari K."/>
            <person name="Nouioui I."/>
            <person name="Morris K."/>
            <person name="Simpson S."/>
            <person name="Abebe-Akele F."/>
            <person name="Thomas K."/>
            <person name="Gtari M."/>
            <person name="Tisa L.S."/>
        </authorList>
    </citation>
    <scope>NUCLEOTIDE SEQUENCE [LARGE SCALE GENOMIC DNA]</scope>
    <source>
        <strain evidence="5">NRRL B-16386</strain>
    </source>
</reference>
<dbReference type="Proteomes" id="UP000188929">
    <property type="component" value="Unassembled WGS sequence"/>
</dbReference>
<dbReference type="InterPro" id="IPR003325">
    <property type="entry name" value="TerD"/>
</dbReference>
<evidence type="ECO:0000256" key="1">
    <source>
        <dbReference type="SAM" id="MobiDB-lite"/>
    </source>
</evidence>
<protein>
    <submittedName>
        <fullName evidence="4">Alkaline phosphatase</fullName>
    </submittedName>
</protein>
<dbReference type="OrthoDB" id="68195at2"/>
<dbReference type="PANTHER" id="PTHR31157:SF1">
    <property type="entry name" value="SCP DOMAIN-CONTAINING PROTEIN"/>
    <property type="match status" value="1"/>
</dbReference>
<dbReference type="Gene3D" id="2.60.60.30">
    <property type="entry name" value="sav2460 like domains"/>
    <property type="match status" value="1"/>
</dbReference>
<dbReference type="Pfam" id="PF02342">
    <property type="entry name" value="TerD"/>
    <property type="match status" value="1"/>
</dbReference>
<dbReference type="STRING" id="1834516.BL253_15975"/>
<evidence type="ECO:0000259" key="2">
    <source>
        <dbReference type="Pfam" id="PF00188"/>
    </source>
</evidence>
<evidence type="ECO:0000313" key="5">
    <source>
        <dbReference type="Proteomes" id="UP000188929"/>
    </source>
</evidence>
<dbReference type="CDD" id="cd05379">
    <property type="entry name" value="CAP_bacterial"/>
    <property type="match status" value="1"/>
</dbReference>
<comment type="caution">
    <text evidence="4">The sequence shown here is derived from an EMBL/GenBank/DDBJ whole genome shotgun (WGS) entry which is preliminary data.</text>
</comment>
<dbReference type="SUPFAM" id="SSF55797">
    <property type="entry name" value="PR-1-like"/>
    <property type="match status" value="1"/>
</dbReference>
<dbReference type="CDD" id="cd06974">
    <property type="entry name" value="TerD_like"/>
    <property type="match status" value="1"/>
</dbReference>
<evidence type="ECO:0000259" key="3">
    <source>
        <dbReference type="Pfam" id="PF02342"/>
    </source>
</evidence>
<dbReference type="PANTHER" id="PTHR31157">
    <property type="entry name" value="SCP DOMAIN-CONTAINING PROTEIN"/>
    <property type="match status" value="1"/>
</dbReference>
<dbReference type="RefSeq" id="WP_076817799.1">
    <property type="nucleotide sequence ID" value="NZ_MOMC01000031.1"/>
</dbReference>
<dbReference type="InterPro" id="IPR014044">
    <property type="entry name" value="CAP_dom"/>
</dbReference>
<dbReference type="AlphaFoldDB" id="A0A1V2I9Z4"/>
<dbReference type="Pfam" id="PF00188">
    <property type="entry name" value="CAP"/>
    <property type="match status" value="1"/>
</dbReference>
<dbReference type="Gene3D" id="3.40.33.10">
    <property type="entry name" value="CAP"/>
    <property type="match status" value="1"/>
</dbReference>
<proteinExistence type="predicted"/>
<sequence>MLELVAGANAVLPAGAVRVRLSGPFDLSAIVIGDGGRVGDDEDFVFYNQPAAAGVRLAPAGPGGGVDELTIDPRRLRRGAARVVLVASPADRVTPFGRLPAPAATVHDLAGVTLIRLRPPRLGPETALLIGELYQRGSSGPAGNAGGRAAAGGDGAGGWRIRSIGQGYADGLAGLARDFGVDVEPEPVAPVPTARQPRAPGRPAPAAPPDRRAPRAPATTPAGPPRPVPPRPAPSRSPAPAPPPRPARPPSPPAAGPPPMPPMPPTPSSPGRRAEPGPPWAPVSPGEADRLAEVIMLTNLQREQHGLRPLTPEPRLAIAAAAHSADMARRHFFDHSSPEGRQVSDRVEAAGYQYATVAENIAAGQRTPMEVVAGWMNSPGHRRNILLPEITEIGVGYAVSDDVYGCYWTQVFGAPRTW</sequence>